<evidence type="ECO:0000313" key="2">
    <source>
        <dbReference type="Proteomes" id="UP001432222"/>
    </source>
</evidence>
<organism evidence="1 2">
    <name type="scientific">Kitasatospora purpeofusca</name>
    <dbReference type="NCBI Taxonomy" id="67352"/>
    <lineage>
        <taxon>Bacteria</taxon>
        <taxon>Bacillati</taxon>
        <taxon>Actinomycetota</taxon>
        <taxon>Actinomycetes</taxon>
        <taxon>Kitasatosporales</taxon>
        <taxon>Streptomycetaceae</taxon>
        <taxon>Kitasatospora</taxon>
    </lineage>
</organism>
<gene>
    <name evidence="1" type="ORF">OHA16_04845</name>
</gene>
<evidence type="ECO:0008006" key="3">
    <source>
        <dbReference type="Google" id="ProtNLM"/>
    </source>
</evidence>
<keyword evidence="2" id="KW-1185">Reference proteome</keyword>
<dbReference type="Proteomes" id="UP001432222">
    <property type="component" value="Chromosome"/>
</dbReference>
<dbReference type="RefSeq" id="WP_328953429.1">
    <property type="nucleotide sequence ID" value="NZ_CP108110.1"/>
</dbReference>
<accession>A0ABZ1TTS5</accession>
<dbReference type="EMBL" id="CP108110">
    <property type="protein sequence ID" value="WUQ82362.1"/>
    <property type="molecule type" value="Genomic_DNA"/>
</dbReference>
<name>A0ABZ1TTS5_9ACTN</name>
<protein>
    <recommendedName>
        <fullName evidence="3">SUKH-4 immunity protein of toxin-antitoxin system</fullName>
    </recommendedName>
</protein>
<sequence>MSGVRRAGFYTSADELRRDVRPVADPDEETVVAYLEAAGVALATPSRPDDLLDPTALRVCQGALFTDGEWFWPAVLAYYVRRYHVRLPDELLARIRSFGGRPPELDEAELMAATERFVADPG</sequence>
<evidence type="ECO:0000313" key="1">
    <source>
        <dbReference type="EMBL" id="WUQ82362.1"/>
    </source>
</evidence>
<proteinExistence type="predicted"/>
<reference evidence="1" key="1">
    <citation type="submission" date="2022-10" db="EMBL/GenBank/DDBJ databases">
        <title>The complete genomes of actinobacterial strains from the NBC collection.</title>
        <authorList>
            <person name="Joergensen T.S."/>
            <person name="Alvarez Arevalo M."/>
            <person name="Sterndorff E.B."/>
            <person name="Faurdal D."/>
            <person name="Vuksanovic O."/>
            <person name="Mourched A.-S."/>
            <person name="Charusanti P."/>
            <person name="Shaw S."/>
            <person name="Blin K."/>
            <person name="Weber T."/>
        </authorList>
    </citation>
    <scope>NUCLEOTIDE SEQUENCE</scope>
    <source>
        <strain evidence="1">NBC_00222</strain>
    </source>
</reference>